<protein>
    <submittedName>
        <fullName evidence="6">Cytochrome c</fullName>
    </submittedName>
</protein>
<dbReference type="Gene3D" id="1.10.760.10">
    <property type="entry name" value="Cytochrome c-like domain"/>
    <property type="match status" value="1"/>
</dbReference>
<dbReference type="Proteomes" id="UP000032232">
    <property type="component" value="Unassembled WGS sequence"/>
</dbReference>
<dbReference type="PATRIC" id="fig|935700.4.peg.989"/>
<evidence type="ECO:0000259" key="5">
    <source>
        <dbReference type="PROSITE" id="PS51007"/>
    </source>
</evidence>
<name>A0A0D1EJP7_9RHOB</name>
<evidence type="ECO:0000256" key="2">
    <source>
        <dbReference type="ARBA" id="ARBA00022723"/>
    </source>
</evidence>
<sequence>MKRMTIALGALALAGCNTGTLPDAEDVSAERGAALFATDCAACHGADATGGTGPDLTTLSARNGGVFPWEAALTQIDGLGRHGQAEAVMPEFGALGLGPTVVVERDGLGVPVPVDLLALVTFLEGVQR</sequence>
<evidence type="ECO:0000256" key="3">
    <source>
        <dbReference type="ARBA" id="ARBA00023004"/>
    </source>
</evidence>
<dbReference type="PROSITE" id="PS51257">
    <property type="entry name" value="PROKAR_LIPOPROTEIN"/>
    <property type="match status" value="1"/>
</dbReference>
<organism evidence="6 7">
    <name type="scientific">Jannaschia aquimarina</name>
    <dbReference type="NCBI Taxonomy" id="935700"/>
    <lineage>
        <taxon>Bacteria</taxon>
        <taxon>Pseudomonadati</taxon>
        <taxon>Pseudomonadota</taxon>
        <taxon>Alphaproteobacteria</taxon>
        <taxon>Rhodobacterales</taxon>
        <taxon>Roseobacteraceae</taxon>
        <taxon>Jannaschia</taxon>
    </lineage>
</organism>
<dbReference type="STRING" id="935700.jaqu_09470"/>
<comment type="caution">
    <text evidence="6">The sequence shown here is derived from an EMBL/GenBank/DDBJ whole genome shotgun (WGS) entry which is preliminary data.</text>
</comment>
<dbReference type="SUPFAM" id="SSF46626">
    <property type="entry name" value="Cytochrome c"/>
    <property type="match status" value="1"/>
</dbReference>
<accession>A0A0D1EJP7</accession>
<dbReference type="GO" id="GO:0009055">
    <property type="term" value="F:electron transfer activity"/>
    <property type="evidence" value="ECO:0007669"/>
    <property type="project" value="InterPro"/>
</dbReference>
<dbReference type="Pfam" id="PF13442">
    <property type="entry name" value="Cytochrome_CBB3"/>
    <property type="match status" value="1"/>
</dbReference>
<dbReference type="GO" id="GO:0046872">
    <property type="term" value="F:metal ion binding"/>
    <property type="evidence" value="ECO:0007669"/>
    <property type="project" value="UniProtKB-KW"/>
</dbReference>
<keyword evidence="2 4" id="KW-0479">Metal-binding</keyword>
<evidence type="ECO:0000313" key="6">
    <source>
        <dbReference type="EMBL" id="KIT17216.1"/>
    </source>
</evidence>
<keyword evidence="1 4" id="KW-0349">Heme</keyword>
<keyword evidence="7" id="KW-1185">Reference proteome</keyword>
<dbReference type="InterPro" id="IPR009056">
    <property type="entry name" value="Cyt_c-like_dom"/>
</dbReference>
<reference evidence="6 7" key="1">
    <citation type="submission" date="2015-02" db="EMBL/GenBank/DDBJ databases">
        <title>Genome Sequence of Jannaschia aquimarina DSM28248, a member of the Roseobacter clade.</title>
        <authorList>
            <person name="Voget S."/>
            <person name="Daniel R."/>
        </authorList>
    </citation>
    <scope>NUCLEOTIDE SEQUENCE [LARGE SCALE GENOMIC DNA]</scope>
    <source>
        <strain evidence="6 7">GSW-M26</strain>
    </source>
</reference>
<evidence type="ECO:0000313" key="7">
    <source>
        <dbReference type="Proteomes" id="UP000032232"/>
    </source>
</evidence>
<dbReference type="EMBL" id="JYFE01000020">
    <property type="protein sequence ID" value="KIT17216.1"/>
    <property type="molecule type" value="Genomic_DNA"/>
</dbReference>
<keyword evidence="3 4" id="KW-0408">Iron</keyword>
<proteinExistence type="predicted"/>
<feature type="domain" description="Cytochrome c" evidence="5">
    <location>
        <begin position="27"/>
        <end position="127"/>
    </location>
</feature>
<evidence type="ECO:0000256" key="1">
    <source>
        <dbReference type="ARBA" id="ARBA00022617"/>
    </source>
</evidence>
<dbReference type="PROSITE" id="PS51007">
    <property type="entry name" value="CYTC"/>
    <property type="match status" value="1"/>
</dbReference>
<gene>
    <name evidence="6" type="ORF">jaqu_09470</name>
</gene>
<dbReference type="InterPro" id="IPR036909">
    <property type="entry name" value="Cyt_c-like_dom_sf"/>
</dbReference>
<dbReference type="GO" id="GO:0020037">
    <property type="term" value="F:heme binding"/>
    <property type="evidence" value="ECO:0007669"/>
    <property type="project" value="InterPro"/>
</dbReference>
<dbReference type="AlphaFoldDB" id="A0A0D1EJP7"/>
<evidence type="ECO:0000256" key="4">
    <source>
        <dbReference type="PROSITE-ProRule" id="PRU00433"/>
    </source>
</evidence>
<dbReference type="RefSeq" id="WP_043917792.1">
    <property type="nucleotide sequence ID" value="NZ_FZPF01000007.1"/>
</dbReference>